<organism evidence="1">
    <name type="scientific">Notodromas monacha</name>
    <dbReference type="NCBI Taxonomy" id="399045"/>
    <lineage>
        <taxon>Eukaryota</taxon>
        <taxon>Metazoa</taxon>
        <taxon>Ecdysozoa</taxon>
        <taxon>Arthropoda</taxon>
        <taxon>Crustacea</taxon>
        <taxon>Oligostraca</taxon>
        <taxon>Ostracoda</taxon>
        <taxon>Podocopa</taxon>
        <taxon>Podocopida</taxon>
        <taxon>Cypridocopina</taxon>
        <taxon>Cypridoidea</taxon>
        <taxon>Cyprididae</taxon>
        <taxon>Notodromas</taxon>
    </lineage>
</organism>
<proteinExistence type="predicted"/>
<dbReference type="Proteomes" id="UP000678499">
    <property type="component" value="Unassembled WGS sequence"/>
</dbReference>
<evidence type="ECO:0000313" key="2">
    <source>
        <dbReference type="Proteomes" id="UP000678499"/>
    </source>
</evidence>
<protein>
    <submittedName>
        <fullName evidence="1">Uncharacterized protein</fullName>
    </submittedName>
</protein>
<evidence type="ECO:0000313" key="1">
    <source>
        <dbReference type="EMBL" id="CAD7274529.1"/>
    </source>
</evidence>
<dbReference type="EMBL" id="CAJPEX010000262">
    <property type="protein sequence ID" value="CAG0914681.1"/>
    <property type="molecule type" value="Genomic_DNA"/>
</dbReference>
<sequence length="195" mass="21569">MADSKGILYLHLFGEVAGRTGVYGLVDVPNDYMPDKFWVEFPKCEPLHLKTLTPSQLLTKFGAWGFRLEAVLQVSSQDATKLATEGCFGLNTAAPTQRPIFCWILCRYPTATSFRFNEKRQKRQGPVEVCFNDVTTESSQEIKKALKEAQSQGDVPSALADEDEVPDKALETRAVVSVTFSSCHFSPGSCVLNLP</sequence>
<accession>A0A7R9BFV3</accession>
<gene>
    <name evidence="1" type="ORF">NMOB1V02_LOCUS2360</name>
</gene>
<dbReference type="AlphaFoldDB" id="A0A7R9BFV3"/>
<name>A0A7R9BFV3_9CRUS</name>
<keyword evidence="2" id="KW-1185">Reference proteome</keyword>
<dbReference type="EMBL" id="OA882299">
    <property type="protein sequence ID" value="CAD7274529.1"/>
    <property type="molecule type" value="Genomic_DNA"/>
</dbReference>
<reference evidence="1" key="1">
    <citation type="submission" date="2020-11" db="EMBL/GenBank/DDBJ databases">
        <authorList>
            <person name="Tran Van P."/>
        </authorList>
    </citation>
    <scope>NUCLEOTIDE SEQUENCE</scope>
</reference>